<evidence type="ECO:0000313" key="3">
    <source>
        <dbReference type="EMBL" id="GAG35966.1"/>
    </source>
</evidence>
<reference evidence="3" key="1">
    <citation type="journal article" date="2014" name="Front. Microbiol.">
        <title>High frequency of phylogenetically diverse reductive dehalogenase-homologous genes in deep subseafloor sedimentary metagenomes.</title>
        <authorList>
            <person name="Kawai M."/>
            <person name="Futagami T."/>
            <person name="Toyoda A."/>
            <person name="Takaki Y."/>
            <person name="Nishi S."/>
            <person name="Hori S."/>
            <person name="Arai W."/>
            <person name="Tsubouchi T."/>
            <person name="Morono Y."/>
            <person name="Uchiyama I."/>
            <person name="Ito T."/>
            <person name="Fujiyama A."/>
            <person name="Inagaki F."/>
            <person name="Takami H."/>
        </authorList>
    </citation>
    <scope>NUCLEOTIDE SEQUENCE</scope>
    <source>
        <strain evidence="3">Expedition CK06-06</strain>
    </source>
</reference>
<sequence length="242" mass="26610">AALAAALTLAPAVFLALREKAFWPGRADAALVGTLATRFWRWVAAGVCRKPAKILVTALILMTPFVYFGITMTPSYDLFSELPADMHSVRGHRYLLEKFDNRALPGQLTAVLSSDVDIRSTAGLMALKHVLAVLQKDERVVEVRSMVSPLGKYRPELGSPLWWKGTLLLPVGNLARDYAEKVLSHYVSRDRRSMKIDIVLKHDGFSHEAMDSVPIIRDELRGAVARTGLKGGSVRLGGLSAY</sequence>
<organism evidence="3">
    <name type="scientific">marine sediment metagenome</name>
    <dbReference type="NCBI Taxonomy" id="412755"/>
    <lineage>
        <taxon>unclassified sequences</taxon>
        <taxon>metagenomes</taxon>
        <taxon>ecological metagenomes</taxon>
    </lineage>
</organism>
<name>X0YGQ0_9ZZZZ</name>
<feature type="non-terminal residue" evidence="3">
    <location>
        <position position="242"/>
    </location>
</feature>
<dbReference type="PANTHER" id="PTHR33406">
    <property type="entry name" value="MEMBRANE PROTEIN MJ1562-RELATED"/>
    <property type="match status" value="1"/>
</dbReference>
<evidence type="ECO:0000256" key="1">
    <source>
        <dbReference type="ARBA" id="ARBA00010157"/>
    </source>
</evidence>
<dbReference type="InterPro" id="IPR050545">
    <property type="entry name" value="Mycobact_MmpL"/>
</dbReference>
<keyword evidence="2" id="KW-0472">Membrane</keyword>
<keyword evidence="2" id="KW-0812">Transmembrane</keyword>
<comment type="similarity">
    <text evidence="1">Belongs to the resistance-nodulation-cell division (RND) (TC 2.A.6) family. MmpL subfamily.</text>
</comment>
<feature type="transmembrane region" description="Helical" evidence="2">
    <location>
        <begin position="53"/>
        <end position="70"/>
    </location>
</feature>
<keyword evidence="2" id="KW-1133">Transmembrane helix</keyword>
<accession>X0YGQ0</accession>
<comment type="caution">
    <text evidence="3">The sequence shown here is derived from an EMBL/GenBank/DDBJ whole genome shotgun (WGS) entry which is preliminary data.</text>
</comment>
<proteinExistence type="inferred from homology"/>
<evidence type="ECO:0008006" key="4">
    <source>
        <dbReference type="Google" id="ProtNLM"/>
    </source>
</evidence>
<evidence type="ECO:0000256" key="2">
    <source>
        <dbReference type="SAM" id="Phobius"/>
    </source>
</evidence>
<protein>
    <recommendedName>
        <fullName evidence="4">Membrane transport protein MMPL domain-containing protein</fullName>
    </recommendedName>
</protein>
<dbReference type="GO" id="GO:0005886">
    <property type="term" value="C:plasma membrane"/>
    <property type="evidence" value="ECO:0007669"/>
    <property type="project" value="TreeGrafter"/>
</dbReference>
<dbReference type="PANTHER" id="PTHR33406:SF6">
    <property type="entry name" value="MEMBRANE PROTEIN YDGH-RELATED"/>
    <property type="match status" value="1"/>
</dbReference>
<feature type="non-terminal residue" evidence="3">
    <location>
        <position position="1"/>
    </location>
</feature>
<dbReference type="AlphaFoldDB" id="X0YGQ0"/>
<gene>
    <name evidence="3" type="ORF">S01H1_72535</name>
</gene>
<dbReference type="EMBL" id="BARS01048389">
    <property type="protein sequence ID" value="GAG35966.1"/>
    <property type="molecule type" value="Genomic_DNA"/>
</dbReference>